<proteinExistence type="predicted"/>
<dbReference type="InterPro" id="IPR016187">
    <property type="entry name" value="CTDL_fold"/>
</dbReference>
<dbReference type="KEGG" id="rul:UC8_32550"/>
<gene>
    <name evidence="2" type="ORF">UC8_32550</name>
</gene>
<dbReference type="RefSeq" id="WP_068139379.1">
    <property type="nucleotide sequence ID" value="NZ_CP042914.1"/>
</dbReference>
<feature type="domain" description="Sulfatase-modifying factor enzyme-like" evidence="1">
    <location>
        <begin position="17"/>
        <end position="124"/>
    </location>
</feature>
<evidence type="ECO:0000259" key="1">
    <source>
        <dbReference type="Pfam" id="PF03781"/>
    </source>
</evidence>
<dbReference type="GO" id="GO:0120147">
    <property type="term" value="F:formylglycine-generating oxidase activity"/>
    <property type="evidence" value="ECO:0007669"/>
    <property type="project" value="TreeGrafter"/>
</dbReference>
<evidence type="ECO:0000313" key="2">
    <source>
        <dbReference type="EMBL" id="QEG41236.1"/>
    </source>
</evidence>
<protein>
    <submittedName>
        <fullName evidence="2">Formylglycine-generating sulfatase enzyme</fullName>
    </submittedName>
</protein>
<dbReference type="PANTHER" id="PTHR23150:SF19">
    <property type="entry name" value="FORMYLGLYCINE-GENERATING ENZYME"/>
    <property type="match status" value="1"/>
</dbReference>
<dbReference type="Proteomes" id="UP000325286">
    <property type="component" value="Chromosome"/>
</dbReference>
<dbReference type="PANTHER" id="PTHR23150">
    <property type="entry name" value="SULFATASE MODIFYING FACTOR 1, 2"/>
    <property type="match status" value="1"/>
</dbReference>
<accession>A0A5B9QVW3</accession>
<keyword evidence="3" id="KW-1185">Reference proteome</keyword>
<reference evidence="2 3" key="1">
    <citation type="submission" date="2019-08" db="EMBL/GenBank/DDBJ databases">
        <title>Deep-cultivation of Planctomycetes and their phenomic and genomic characterization uncovers novel biology.</title>
        <authorList>
            <person name="Wiegand S."/>
            <person name="Jogler M."/>
            <person name="Boedeker C."/>
            <person name="Pinto D."/>
            <person name="Vollmers J."/>
            <person name="Rivas-Marin E."/>
            <person name="Kohn T."/>
            <person name="Peeters S.H."/>
            <person name="Heuer A."/>
            <person name="Rast P."/>
            <person name="Oberbeckmann S."/>
            <person name="Bunk B."/>
            <person name="Jeske O."/>
            <person name="Meyerdierks A."/>
            <person name="Storesund J.E."/>
            <person name="Kallscheuer N."/>
            <person name="Luecker S."/>
            <person name="Lage O.M."/>
            <person name="Pohl T."/>
            <person name="Merkel B.J."/>
            <person name="Hornburger P."/>
            <person name="Mueller R.-W."/>
            <person name="Bruemmer F."/>
            <person name="Labrenz M."/>
            <person name="Spormann A.M."/>
            <person name="Op den Camp H."/>
            <person name="Overmann J."/>
            <person name="Amann R."/>
            <person name="Jetten M.S.M."/>
            <person name="Mascher T."/>
            <person name="Medema M.H."/>
            <person name="Devos D.P."/>
            <person name="Kaster A.-K."/>
            <person name="Ovreas L."/>
            <person name="Rohde M."/>
            <person name="Galperin M.Y."/>
            <person name="Jogler C."/>
        </authorList>
    </citation>
    <scope>NUCLEOTIDE SEQUENCE [LARGE SCALE GENOMIC DNA]</scope>
    <source>
        <strain evidence="2 3">UC8</strain>
    </source>
</reference>
<sequence>MSKPEISEFQSSTGVVMLRVAAGSFTMGSPESEDGHRIWEQQRDVTFVNPFYLGKSPVTQDQYEAVTGTNPTDHEAIRDAPVDSVNWDQANEYCQKLTKVDRETGVLLDGWHPATASRLRLPRESGNA</sequence>
<organism evidence="2 3">
    <name type="scientific">Roseimaritima ulvae</name>
    <dbReference type="NCBI Taxonomy" id="980254"/>
    <lineage>
        <taxon>Bacteria</taxon>
        <taxon>Pseudomonadati</taxon>
        <taxon>Planctomycetota</taxon>
        <taxon>Planctomycetia</taxon>
        <taxon>Pirellulales</taxon>
        <taxon>Pirellulaceae</taxon>
        <taxon>Roseimaritima</taxon>
    </lineage>
</organism>
<dbReference type="Gene3D" id="3.90.1580.10">
    <property type="entry name" value="paralog of FGE (formylglycine-generating enzyme)"/>
    <property type="match status" value="1"/>
</dbReference>
<dbReference type="InterPro" id="IPR005532">
    <property type="entry name" value="SUMF_dom"/>
</dbReference>
<dbReference type="AlphaFoldDB" id="A0A5B9QVW3"/>
<dbReference type="EMBL" id="CP042914">
    <property type="protein sequence ID" value="QEG41236.1"/>
    <property type="molecule type" value="Genomic_DNA"/>
</dbReference>
<name>A0A5B9QVW3_9BACT</name>
<dbReference type="InterPro" id="IPR051043">
    <property type="entry name" value="Sulfatase_Mod_Factor_Kinase"/>
</dbReference>
<dbReference type="Pfam" id="PF03781">
    <property type="entry name" value="FGE-sulfatase"/>
    <property type="match status" value="1"/>
</dbReference>
<evidence type="ECO:0000313" key="3">
    <source>
        <dbReference type="Proteomes" id="UP000325286"/>
    </source>
</evidence>
<dbReference type="InterPro" id="IPR042095">
    <property type="entry name" value="SUMF_sf"/>
</dbReference>
<dbReference type="OrthoDB" id="9812426at2"/>
<dbReference type="SUPFAM" id="SSF56436">
    <property type="entry name" value="C-type lectin-like"/>
    <property type="match status" value="1"/>
</dbReference>